<dbReference type="Pfam" id="PF22564">
    <property type="entry name" value="HAAS"/>
    <property type="match status" value="1"/>
</dbReference>
<reference evidence="2 3" key="1">
    <citation type="submission" date="2021-03" db="EMBL/GenBank/DDBJ databases">
        <title>Genomic Encyclopedia of Type Strains, Phase IV (KMG-IV): sequencing the most valuable type-strain genomes for metagenomic binning, comparative biology and taxonomic classification.</title>
        <authorList>
            <person name="Goeker M."/>
        </authorList>
    </citation>
    <scope>NUCLEOTIDE SEQUENCE [LARGE SCALE GENOMIC DNA]</scope>
    <source>
        <strain evidence="2 3">DSM 21085</strain>
    </source>
</reference>
<organism evidence="2 3">
    <name type="scientific">Virgibacillus litoralis</name>
    <dbReference type="NCBI Taxonomy" id="578221"/>
    <lineage>
        <taxon>Bacteria</taxon>
        <taxon>Bacillati</taxon>
        <taxon>Bacillota</taxon>
        <taxon>Bacilli</taxon>
        <taxon>Bacillales</taxon>
        <taxon>Bacillaceae</taxon>
        <taxon>Virgibacillus</taxon>
    </lineage>
</organism>
<sequence>MEMIERYIYAVTQKLPQSQRADIAKELRSLIQDMLDERVVDREANDQDVEEVLLDLGSPKQLAQRYRGVNKYLIGPEFYDSYISLLKIVSLSIVVAMGVIFAIQFIFDPTGFFDYLGGFIASLVTVIPQGFAWVTVGFICIEYFGGVKAEDIKLGKEWRPSEIPPIPETKRQIKRSEPIVSIIFYVIVIMMFLFSNRFFGIFVFEVDQDGRFSTVVPFLNEATFSNYLPFIILVLGLSIFKEALKLISGKWTFNLVLYSTFINAITFVVVSIMIMSQSFWNPDFMFDLVQAGVITEDNEAYGTISKIWDTATLVILATFIIGLIWDSVNGFIKVRKQ</sequence>
<protein>
    <recommendedName>
        <fullName evidence="4">ABC transporter permease</fullName>
    </recommendedName>
</protein>
<feature type="transmembrane region" description="Helical" evidence="1">
    <location>
        <begin position="311"/>
        <end position="332"/>
    </location>
</feature>
<feature type="transmembrane region" description="Helical" evidence="1">
    <location>
        <begin position="256"/>
        <end position="280"/>
    </location>
</feature>
<name>A0ABS4HHU8_9BACI</name>
<keyword evidence="1" id="KW-0812">Transmembrane</keyword>
<dbReference type="Proteomes" id="UP001519328">
    <property type="component" value="Unassembled WGS sequence"/>
</dbReference>
<feature type="transmembrane region" description="Helical" evidence="1">
    <location>
        <begin position="88"/>
        <end position="107"/>
    </location>
</feature>
<proteinExistence type="predicted"/>
<evidence type="ECO:0000256" key="1">
    <source>
        <dbReference type="SAM" id="Phobius"/>
    </source>
</evidence>
<keyword evidence="1" id="KW-0472">Membrane</keyword>
<dbReference type="RefSeq" id="WP_209481611.1">
    <property type="nucleotide sequence ID" value="NZ_JAGGKK010000019.1"/>
</dbReference>
<feature type="transmembrane region" description="Helical" evidence="1">
    <location>
        <begin position="179"/>
        <end position="204"/>
    </location>
</feature>
<evidence type="ECO:0000313" key="3">
    <source>
        <dbReference type="Proteomes" id="UP001519328"/>
    </source>
</evidence>
<keyword evidence="3" id="KW-1185">Reference proteome</keyword>
<evidence type="ECO:0000313" key="2">
    <source>
        <dbReference type="EMBL" id="MBP1950174.1"/>
    </source>
</evidence>
<evidence type="ECO:0008006" key="4">
    <source>
        <dbReference type="Google" id="ProtNLM"/>
    </source>
</evidence>
<keyword evidence="1" id="KW-1133">Transmembrane helix</keyword>
<gene>
    <name evidence="2" type="ORF">J2Z82_003131</name>
</gene>
<comment type="caution">
    <text evidence="2">The sequence shown here is derived from an EMBL/GenBank/DDBJ whole genome shotgun (WGS) entry which is preliminary data.</text>
</comment>
<feature type="transmembrane region" description="Helical" evidence="1">
    <location>
        <begin position="119"/>
        <end position="144"/>
    </location>
</feature>
<feature type="transmembrane region" description="Helical" evidence="1">
    <location>
        <begin position="224"/>
        <end position="244"/>
    </location>
</feature>
<dbReference type="EMBL" id="JAGGKK010000019">
    <property type="protein sequence ID" value="MBP1950174.1"/>
    <property type="molecule type" value="Genomic_DNA"/>
</dbReference>
<accession>A0ABS4HHU8</accession>